<dbReference type="EMBL" id="MU274900">
    <property type="protein sequence ID" value="KAI0094257.1"/>
    <property type="molecule type" value="Genomic_DNA"/>
</dbReference>
<accession>A0ACB8UIQ3</accession>
<dbReference type="Proteomes" id="UP001055072">
    <property type="component" value="Unassembled WGS sequence"/>
</dbReference>
<comment type="caution">
    <text evidence="1">The sequence shown here is derived from an EMBL/GenBank/DDBJ whole genome shotgun (WGS) entry which is preliminary data.</text>
</comment>
<name>A0ACB8UIQ3_9APHY</name>
<sequence length="362" mass="38677">MAAQLPSEMISYWFDPASSSPVQKKVLVPQPKENEVLLKVLAAGLCHSDVGLFDHNDLIYRYLSANGSWCCGHEGAGEIVALGSSVPTTHPSFTIGTYAAVYGPNSCFGSDCIACSTGNENVCRKTFSYGLGTGGSWAEYMSVRADCIVPVPGTPSSVPPSVVAIATDAILTPYHALKHSCNIQPGQTVLIYGVGGLGLHAVSIVKNMLGARVVACDLRDSSLEQATTLGAEHVSKPDDLLAYLAEHKLVIDTAVDFVGIQKTFDACFAAIRPGGIIHVVGLMGKELNVLPMVTQIKNLTFRTSYWGFKSELTEILEAIASGKLKVLVEERPMSEVAKLLHDMHEGKIRNRTSIIPDALFAA</sequence>
<organism evidence="1 2">
    <name type="scientific">Irpex rosettiformis</name>
    <dbReference type="NCBI Taxonomy" id="378272"/>
    <lineage>
        <taxon>Eukaryota</taxon>
        <taxon>Fungi</taxon>
        <taxon>Dikarya</taxon>
        <taxon>Basidiomycota</taxon>
        <taxon>Agaricomycotina</taxon>
        <taxon>Agaricomycetes</taxon>
        <taxon>Polyporales</taxon>
        <taxon>Irpicaceae</taxon>
        <taxon>Irpex</taxon>
    </lineage>
</organism>
<evidence type="ECO:0000313" key="2">
    <source>
        <dbReference type="Proteomes" id="UP001055072"/>
    </source>
</evidence>
<keyword evidence="2" id="KW-1185">Reference proteome</keyword>
<proteinExistence type="predicted"/>
<reference evidence="1" key="1">
    <citation type="journal article" date="2021" name="Environ. Microbiol.">
        <title>Gene family expansions and transcriptome signatures uncover fungal adaptations to wood decay.</title>
        <authorList>
            <person name="Hage H."/>
            <person name="Miyauchi S."/>
            <person name="Viragh M."/>
            <person name="Drula E."/>
            <person name="Min B."/>
            <person name="Chaduli D."/>
            <person name="Navarro D."/>
            <person name="Favel A."/>
            <person name="Norest M."/>
            <person name="Lesage-Meessen L."/>
            <person name="Balint B."/>
            <person name="Merenyi Z."/>
            <person name="de Eugenio L."/>
            <person name="Morin E."/>
            <person name="Martinez A.T."/>
            <person name="Baldrian P."/>
            <person name="Stursova M."/>
            <person name="Martinez M.J."/>
            <person name="Novotny C."/>
            <person name="Magnuson J.K."/>
            <person name="Spatafora J.W."/>
            <person name="Maurice S."/>
            <person name="Pangilinan J."/>
            <person name="Andreopoulos W."/>
            <person name="LaButti K."/>
            <person name="Hundley H."/>
            <person name="Na H."/>
            <person name="Kuo A."/>
            <person name="Barry K."/>
            <person name="Lipzen A."/>
            <person name="Henrissat B."/>
            <person name="Riley R."/>
            <person name="Ahrendt S."/>
            <person name="Nagy L.G."/>
            <person name="Grigoriev I.V."/>
            <person name="Martin F."/>
            <person name="Rosso M.N."/>
        </authorList>
    </citation>
    <scope>NUCLEOTIDE SEQUENCE</scope>
    <source>
        <strain evidence="1">CBS 384.51</strain>
    </source>
</reference>
<evidence type="ECO:0000313" key="1">
    <source>
        <dbReference type="EMBL" id="KAI0094257.1"/>
    </source>
</evidence>
<protein>
    <submittedName>
        <fullName evidence="1">Alcohol dehydogenase</fullName>
    </submittedName>
</protein>
<gene>
    <name evidence="1" type="ORF">BDY19DRAFT_901490</name>
</gene>